<dbReference type="EMBL" id="CP014674">
    <property type="protein sequence ID" value="AOX16035.1"/>
    <property type="molecule type" value="Genomic_DNA"/>
</dbReference>
<dbReference type="OrthoDB" id="5570143at2"/>
<dbReference type="Proteomes" id="UP000179145">
    <property type="component" value="Chromosome"/>
</dbReference>
<organism evidence="1 2">
    <name type="scientific">Kozakia baliensis</name>
    <dbReference type="NCBI Taxonomy" id="153496"/>
    <lineage>
        <taxon>Bacteria</taxon>
        <taxon>Pseudomonadati</taxon>
        <taxon>Pseudomonadota</taxon>
        <taxon>Alphaproteobacteria</taxon>
        <taxon>Acetobacterales</taxon>
        <taxon>Acetobacteraceae</taxon>
        <taxon>Kozakia</taxon>
    </lineage>
</organism>
<proteinExistence type="predicted"/>
<dbReference type="RefSeq" id="WP_029605934.1">
    <property type="nucleotide sequence ID" value="NZ_BJVW01000022.1"/>
</dbReference>
<evidence type="ECO:0000313" key="1">
    <source>
        <dbReference type="EMBL" id="AOX16035.1"/>
    </source>
</evidence>
<reference evidence="1 2" key="1">
    <citation type="journal article" date="2016" name="Microb. Cell Fact.">
        <title>Dissection of exopolysaccharide biosynthesis in Kozakia baliensis.</title>
        <authorList>
            <person name="Brandt J.U."/>
            <person name="Jakob F."/>
            <person name="Behr J."/>
            <person name="Geissler A.J."/>
            <person name="Vogel R.F."/>
        </authorList>
    </citation>
    <scope>NUCLEOTIDE SEQUENCE [LARGE SCALE GENOMIC DNA]</scope>
    <source>
        <strain evidence="1 2">DSM 14400</strain>
    </source>
</reference>
<accession>A0A1D8UQV4</accession>
<dbReference type="AlphaFoldDB" id="A0A1D8UQV4"/>
<protein>
    <submittedName>
        <fullName evidence="1">Uncharacterized protein</fullName>
    </submittedName>
</protein>
<evidence type="ECO:0000313" key="2">
    <source>
        <dbReference type="Proteomes" id="UP000179145"/>
    </source>
</evidence>
<sequence>MLAASTLCFTFTVIMGIWIATSAYRGKRPLKILLPLHVGFAIVGATFLLIALNRGDQRLMLNVALAVAVAAFGVIMAWSRRRGYVIVPLFVCHVILGAMFYLSLACFTLFPKF</sequence>
<gene>
    <name evidence="1" type="ORF">A0U89_01550</name>
</gene>
<dbReference type="KEGG" id="kba:A0U89_01550"/>
<name>A0A1D8UQV4_9PROT</name>
<keyword evidence="2" id="KW-1185">Reference proteome</keyword>